<evidence type="ECO:0000313" key="3">
    <source>
        <dbReference type="Proteomes" id="UP000825935"/>
    </source>
</evidence>
<evidence type="ECO:0000313" key="2">
    <source>
        <dbReference type="EMBL" id="KAH7437182.1"/>
    </source>
</evidence>
<dbReference type="Pfam" id="PF07797">
    <property type="entry name" value="DUF1639"/>
    <property type="match status" value="1"/>
</dbReference>
<dbReference type="InterPro" id="IPR012438">
    <property type="entry name" value="DUF1639"/>
</dbReference>
<dbReference type="OrthoDB" id="1928155at2759"/>
<protein>
    <submittedName>
        <fullName evidence="2">Uncharacterized protein</fullName>
    </submittedName>
</protein>
<proteinExistence type="predicted"/>
<dbReference type="EMBL" id="CM035410">
    <property type="protein sequence ID" value="KAH7437182.1"/>
    <property type="molecule type" value="Genomic_DNA"/>
</dbReference>
<sequence length="347" mass="38046">MQKGYVGGAKTMINGGILLLPTASPAGAHQRLEGENGSFLLSQGRRGGSEIDDLTTMERFKELRARLEPLLKPKTFVASFPVCSSTPSSPEECAAPALHLPQWGLCKRARRSRFDVSKLNGSSFPVRAFPFRYSEDPANGSMHARPVPVPARTESEGPNVPEAVAIATRDGGVSKTPSNLCAPPRHRTLIGNGSSSLAPSRKDDSSHTGRQRNDASVEPFISNRQVLRHSSGVTHFSRATATSEVAAASAFMQSNPRSEIETLEWPRIFLGLSRKEKEDDFLIFKGTKLPQRPKRRPKVAERALHFCTPGNALCDLSRGRYDVREKKSVKKRPRGLKAMESMESDSE</sequence>
<feature type="region of interest" description="Disordered" evidence="1">
    <location>
        <begin position="139"/>
        <end position="158"/>
    </location>
</feature>
<feature type="compositionally biased region" description="Basic and acidic residues" evidence="1">
    <location>
        <begin position="200"/>
        <end position="215"/>
    </location>
</feature>
<dbReference type="PANTHER" id="PTHR33130">
    <property type="entry name" value="PUTATIVE (DUF1639)-RELATED"/>
    <property type="match status" value="1"/>
</dbReference>
<accession>A0A8T2UP62</accession>
<dbReference type="PANTHER" id="PTHR33130:SF33">
    <property type="entry name" value="PUTATIVE (DUF1639)-RELATED"/>
    <property type="match status" value="1"/>
</dbReference>
<organism evidence="2 3">
    <name type="scientific">Ceratopteris richardii</name>
    <name type="common">Triangle waterfern</name>
    <dbReference type="NCBI Taxonomy" id="49495"/>
    <lineage>
        <taxon>Eukaryota</taxon>
        <taxon>Viridiplantae</taxon>
        <taxon>Streptophyta</taxon>
        <taxon>Embryophyta</taxon>
        <taxon>Tracheophyta</taxon>
        <taxon>Polypodiopsida</taxon>
        <taxon>Polypodiidae</taxon>
        <taxon>Polypodiales</taxon>
        <taxon>Pteridineae</taxon>
        <taxon>Pteridaceae</taxon>
        <taxon>Parkerioideae</taxon>
        <taxon>Ceratopteris</taxon>
    </lineage>
</organism>
<comment type="caution">
    <text evidence="2">The sequence shown here is derived from an EMBL/GenBank/DDBJ whole genome shotgun (WGS) entry which is preliminary data.</text>
</comment>
<reference evidence="2" key="1">
    <citation type="submission" date="2021-08" db="EMBL/GenBank/DDBJ databases">
        <title>WGS assembly of Ceratopteris richardii.</title>
        <authorList>
            <person name="Marchant D.B."/>
            <person name="Chen G."/>
            <person name="Jenkins J."/>
            <person name="Shu S."/>
            <person name="Leebens-Mack J."/>
            <person name="Grimwood J."/>
            <person name="Schmutz J."/>
            <person name="Soltis P."/>
            <person name="Soltis D."/>
            <person name="Chen Z.-H."/>
        </authorList>
    </citation>
    <scope>NUCLEOTIDE SEQUENCE</scope>
    <source>
        <strain evidence="2">Whitten #5841</strain>
        <tissue evidence="2">Leaf</tissue>
    </source>
</reference>
<name>A0A8T2UP62_CERRI</name>
<dbReference type="AlphaFoldDB" id="A0A8T2UP62"/>
<keyword evidence="3" id="KW-1185">Reference proteome</keyword>
<evidence type="ECO:0000256" key="1">
    <source>
        <dbReference type="SAM" id="MobiDB-lite"/>
    </source>
</evidence>
<feature type="region of interest" description="Disordered" evidence="1">
    <location>
        <begin position="325"/>
        <end position="347"/>
    </location>
</feature>
<gene>
    <name evidence="2" type="ORF">KP509_05G060000</name>
</gene>
<feature type="region of interest" description="Disordered" evidence="1">
    <location>
        <begin position="171"/>
        <end position="221"/>
    </location>
</feature>
<dbReference type="Proteomes" id="UP000825935">
    <property type="component" value="Chromosome 5"/>
</dbReference>